<feature type="transmembrane region" description="Helical" evidence="2">
    <location>
        <begin position="29"/>
        <end position="50"/>
    </location>
</feature>
<dbReference type="InterPro" id="IPR042373">
    <property type="entry name" value="TNFSF9"/>
</dbReference>
<proteinExistence type="predicted"/>
<dbReference type="GO" id="GO:0005886">
    <property type="term" value="C:plasma membrane"/>
    <property type="evidence" value="ECO:0007669"/>
    <property type="project" value="TreeGrafter"/>
</dbReference>
<dbReference type="Proteomes" id="UP000326062">
    <property type="component" value="Unassembled WGS sequence"/>
</dbReference>
<gene>
    <name evidence="3" type="ORF">FD755_023661</name>
</gene>
<evidence type="ECO:0000313" key="4">
    <source>
        <dbReference type="Proteomes" id="UP000326062"/>
    </source>
</evidence>
<reference evidence="3 4" key="1">
    <citation type="submission" date="2019-06" db="EMBL/GenBank/DDBJ databases">
        <title>Discovery of a novel chromosome fission-fusion reversal in muntjac.</title>
        <authorList>
            <person name="Mudd A.B."/>
            <person name="Bredeson J.V."/>
            <person name="Baum R."/>
            <person name="Hockemeyer D."/>
            <person name="Rokhsar D.S."/>
        </authorList>
    </citation>
    <scope>NUCLEOTIDE SEQUENCE [LARGE SCALE GENOMIC DNA]</scope>
    <source>
        <strain evidence="3">UCam_UCB_Mr</strain>
        <tissue evidence="3">Fibroblast cell line</tissue>
    </source>
</reference>
<evidence type="ECO:0000313" key="3">
    <source>
        <dbReference type="EMBL" id="KAB0353640.1"/>
    </source>
</evidence>
<evidence type="ECO:0000256" key="2">
    <source>
        <dbReference type="SAM" id="Phobius"/>
    </source>
</evidence>
<dbReference type="AlphaFoldDB" id="A0A5N3VWH1"/>
<dbReference type="PANTHER" id="PTHR15153:SF0">
    <property type="entry name" value="TUMOR NECROSIS FACTOR LIGAND SUPERFAMILY MEMBER 9"/>
    <property type="match status" value="1"/>
</dbReference>
<dbReference type="GO" id="GO:0042104">
    <property type="term" value="P:positive regulation of activated T cell proliferation"/>
    <property type="evidence" value="ECO:0007669"/>
    <property type="project" value="TreeGrafter"/>
</dbReference>
<keyword evidence="2" id="KW-0812">Transmembrane</keyword>
<dbReference type="EMBL" id="VCEB01000583">
    <property type="protein sequence ID" value="KAB0353640.1"/>
    <property type="molecule type" value="Genomic_DNA"/>
</dbReference>
<dbReference type="GO" id="GO:0032813">
    <property type="term" value="F:tumor necrosis factor receptor superfamily binding"/>
    <property type="evidence" value="ECO:0007669"/>
    <property type="project" value="InterPro"/>
</dbReference>
<sequence>MHSNTVVTPDPEAQRSPASPGRVCNPLPWALSAALLLLAAACATCLVRFWGVLGTPASPVSSPAPSSILPVGLEQTSDPHARLPNSPQQGVFAQLVVADGDPRPLNAGPGSAQISAGSAPSYRTLGDPEPSSPALFPLPHFWKPCLPLTSLPGFRRPSSSFFSSLFGRLYLFPLPLPLPDSAPQPPSVEGPPFLSLFWGLFSPALSLPLPDSPAT</sequence>
<dbReference type="GO" id="GO:0045585">
    <property type="term" value="P:positive regulation of cytotoxic T cell differentiation"/>
    <property type="evidence" value="ECO:0007669"/>
    <property type="project" value="TreeGrafter"/>
</dbReference>
<protein>
    <submittedName>
        <fullName evidence="3">Uncharacterized protein</fullName>
    </submittedName>
</protein>
<evidence type="ECO:0000256" key="1">
    <source>
        <dbReference type="SAM" id="MobiDB-lite"/>
    </source>
</evidence>
<dbReference type="PANTHER" id="PTHR15153">
    <property type="entry name" value="TUMOR NECROSIS FACTOR LIGAND SUPERFAMILY MEMBER 9"/>
    <property type="match status" value="1"/>
</dbReference>
<name>A0A5N3VWH1_MUNRE</name>
<accession>A0A5N3VWH1</accession>
<organism evidence="3 4">
    <name type="scientific">Muntiacus reevesi</name>
    <name type="common">Reeves' muntjac</name>
    <name type="synonym">Cervus reevesi</name>
    <dbReference type="NCBI Taxonomy" id="9886"/>
    <lineage>
        <taxon>Eukaryota</taxon>
        <taxon>Metazoa</taxon>
        <taxon>Chordata</taxon>
        <taxon>Craniata</taxon>
        <taxon>Vertebrata</taxon>
        <taxon>Euteleostomi</taxon>
        <taxon>Mammalia</taxon>
        <taxon>Eutheria</taxon>
        <taxon>Laurasiatheria</taxon>
        <taxon>Artiodactyla</taxon>
        <taxon>Ruminantia</taxon>
        <taxon>Pecora</taxon>
        <taxon>Cervidae</taxon>
        <taxon>Muntiacinae</taxon>
        <taxon>Muntiacus</taxon>
    </lineage>
</organism>
<feature type="region of interest" description="Disordered" evidence="1">
    <location>
        <begin position="1"/>
        <end position="21"/>
    </location>
</feature>
<keyword evidence="2" id="KW-0472">Membrane</keyword>
<keyword evidence="2" id="KW-1133">Transmembrane helix</keyword>
<keyword evidence="4" id="KW-1185">Reference proteome</keyword>
<comment type="caution">
    <text evidence="3">The sequence shown here is derived from an EMBL/GenBank/DDBJ whole genome shotgun (WGS) entry which is preliminary data.</text>
</comment>
<feature type="non-terminal residue" evidence="3">
    <location>
        <position position="215"/>
    </location>
</feature>